<evidence type="ECO:0000313" key="1">
    <source>
        <dbReference type="EMBL" id="PYI31562.1"/>
    </source>
</evidence>
<dbReference type="AlphaFoldDB" id="A0A2V5I8W5"/>
<accession>A0A2V5I8W5</accession>
<reference evidence="1 2" key="1">
    <citation type="submission" date="2018-02" db="EMBL/GenBank/DDBJ databases">
        <title>The genomes of Aspergillus section Nigri reveals drivers in fungal speciation.</title>
        <authorList>
            <consortium name="DOE Joint Genome Institute"/>
            <person name="Vesth T.C."/>
            <person name="Nybo J."/>
            <person name="Theobald S."/>
            <person name="Brandl J."/>
            <person name="Frisvad J.C."/>
            <person name="Nielsen K.F."/>
            <person name="Lyhne E.K."/>
            <person name="Kogle M.E."/>
            <person name="Kuo A."/>
            <person name="Riley R."/>
            <person name="Clum A."/>
            <person name="Nolan M."/>
            <person name="Lipzen A."/>
            <person name="Salamov A."/>
            <person name="Henrissat B."/>
            <person name="Wiebenga A."/>
            <person name="De vries R.P."/>
            <person name="Grigoriev I.V."/>
            <person name="Mortensen U.H."/>
            <person name="Andersen M.R."/>
            <person name="Baker S.E."/>
        </authorList>
    </citation>
    <scope>NUCLEOTIDE SEQUENCE [LARGE SCALE GENOMIC DNA]</scope>
    <source>
        <strain evidence="1 2">CBS 114.80</strain>
    </source>
</reference>
<organism evidence="1 2">
    <name type="scientific">Aspergillus indologenus CBS 114.80</name>
    <dbReference type="NCBI Taxonomy" id="1450541"/>
    <lineage>
        <taxon>Eukaryota</taxon>
        <taxon>Fungi</taxon>
        <taxon>Dikarya</taxon>
        <taxon>Ascomycota</taxon>
        <taxon>Pezizomycotina</taxon>
        <taxon>Eurotiomycetes</taxon>
        <taxon>Eurotiomycetidae</taxon>
        <taxon>Eurotiales</taxon>
        <taxon>Aspergillaceae</taxon>
        <taxon>Aspergillus</taxon>
        <taxon>Aspergillus subgen. Circumdati</taxon>
    </lineage>
</organism>
<proteinExistence type="predicted"/>
<protein>
    <submittedName>
        <fullName evidence="1">Uncharacterized protein</fullName>
    </submittedName>
</protein>
<name>A0A2V5I8W5_9EURO</name>
<keyword evidence="2" id="KW-1185">Reference proteome</keyword>
<dbReference type="EMBL" id="KZ825501">
    <property type="protein sequence ID" value="PYI31562.1"/>
    <property type="molecule type" value="Genomic_DNA"/>
</dbReference>
<gene>
    <name evidence="1" type="ORF">BP00DRAFT_169268</name>
</gene>
<sequence>MNTLTTQPRKDFIRLIHISIWQRLTDHPYNRGFSTTSFEGGEMRVRRFQPAQLVWQRCRTRARLSQLAFACARTYLDKLIGLFKSDRNGDASVCATSNLALAGRLFRGASLYKNMRSWGWVYRGLPGLVIYPKGLARSSILSRGCLAFVLCKHCSCLRSTRRRVSSR</sequence>
<evidence type="ECO:0000313" key="2">
    <source>
        <dbReference type="Proteomes" id="UP000248817"/>
    </source>
</evidence>
<dbReference type="Proteomes" id="UP000248817">
    <property type="component" value="Unassembled WGS sequence"/>
</dbReference>